<reference evidence="2" key="1">
    <citation type="submission" date="2023-06" db="EMBL/GenBank/DDBJ databases">
        <title>Genome-scale phylogeny and comparative genomics of the fungal order Sordariales.</title>
        <authorList>
            <consortium name="Lawrence Berkeley National Laboratory"/>
            <person name="Hensen N."/>
            <person name="Bonometti L."/>
            <person name="Westerberg I."/>
            <person name="Brannstrom I.O."/>
            <person name="Guillou S."/>
            <person name="Cros-Aarteil S."/>
            <person name="Calhoun S."/>
            <person name="Haridas S."/>
            <person name="Kuo A."/>
            <person name="Mondo S."/>
            <person name="Pangilinan J."/>
            <person name="Riley R."/>
            <person name="Labutti K."/>
            <person name="Andreopoulos B."/>
            <person name="Lipzen A."/>
            <person name="Chen C."/>
            <person name="Yanf M."/>
            <person name="Daum C."/>
            <person name="Ng V."/>
            <person name="Clum A."/>
            <person name="Steindorff A."/>
            <person name="Ohm R."/>
            <person name="Martin F."/>
            <person name="Silar P."/>
            <person name="Natvig D."/>
            <person name="Lalanne C."/>
            <person name="Gautier V."/>
            <person name="Ament-Velasquez S.L."/>
            <person name="Kruys A."/>
            <person name="Hutchinson M.I."/>
            <person name="Powell A.J."/>
            <person name="Barry K."/>
            <person name="Miller A.N."/>
            <person name="Grigoriev I.V."/>
            <person name="Debuchy R."/>
            <person name="Gladieux P."/>
            <person name="Thoren M.H."/>
            <person name="Johannesson H."/>
        </authorList>
    </citation>
    <scope>NUCLEOTIDE SEQUENCE</scope>
    <source>
        <strain evidence="2">SMH4607-1</strain>
    </source>
</reference>
<dbReference type="AlphaFoldDB" id="A0AA40B0R9"/>
<comment type="caution">
    <text evidence="2">The sequence shown here is derived from an EMBL/GenBank/DDBJ whole genome shotgun (WGS) entry which is preliminary data.</text>
</comment>
<dbReference type="Proteomes" id="UP001172102">
    <property type="component" value="Unassembled WGS sequence"/>
</dbReference>
<accession>A0AA40B0R9</accession>
<dbReference type="EMBL" id="JAUKUA010000002">
    <property type="protein sequence ID" value="KAK0725575.1"/>
    <property type="molecule type" value="Genomic_DNA"/>
</dbReference>
<protein>
    <submittedName>
        <fullName evidence="2">Uncharacterized protein</fullName>
    </submittedName>
</protein>
<feature type="region of interest" description="Disordered" evidence="1">
    <location>
        <begin position="58"/>
        <end position="118"/>
    </location>
</feature>
<name>A0AA40B0R9_9PEZI</name>
<feature type="compositionally biased region" description="Polar residues" evidence="1">
    <location>
        <begin position="85"/>
        <end position="95"/>
    </location>
</feature>
<organism evidence="2 3">
    <name type="scientific">Lasiosphaeris hirsuta</name>
    <dbReference type="NCBI Taxonomy" id="260670"/>
    <lineage>
        <taxon>Eukaryota</taxon>
        <taxon>Fungi</taxon>
        <taxon>Dikarya</taxon>
        <taxon>Ascomycota</taxon>
        <taxon>Pezizomycotina</taxon>
        <taxon>Sordariomycetes</taxon>
        <taxon>Sordariomycetidae</taxon>
        <taxon>Sordariales</taxon>
        <taxon>Lasiosphaeriaceae</taxon>
        <taxon>Lasiosphaeris</taxon>
    </lineage>
</organism>
<sequence>MGRSSLAATSQVKFVVRLASVDAIASPILNPLMRSSFTQFVLLQLPLFSFLFVEAKHPQSNHDTPGRQLVGSSRSPCYRPPHTYTPRTSRSGSRPDTTRRQRRCSPRTQGTARCRRRC</sequence>
<proteinExistence type="predicted"/>
<evidence type="ECO:0000313" key="2">
    <source>
        <dbReference type="EMBL" id="KAK0725575.1"/>
    </source>
</evidence>
<keyword evidence="3" id="KW-1185">Reference proteome</keyword>
<evidence type="ECO:0000313" key="3">
    <source>
        <dbReference type="Proteomes" id="UP001172102"/>
    </source>
</evidence>
<gene>
    <name evidence="2" type="ORF">B0H67DRAFT_570944</name>
</gene>
<evidence type="ECO:0000256" key="1">
    <source>
        <dbReference type="SAM" id="MobiDB-lite"/>
    </source>
</evidence>